<protein>
    <submittedName>
        <fullName evidence="1">Uncharacterized protein</fullName>
    </submittedName>
</protein>
<comment type="caution">
    <text evidence="1">The sequence shown here is derived from an EMBL/GenBank/DDBJ whole genome shotgun (WGS) entry which is preliminary data.</text>
</comment>
<evidence type="ECO:0000313" key="1">
    <source>
        <dbReference type="EMBL" id="TXG76031.1"/>
    </source>
</evidence>
<name>A0A5C7J3B8_9BACT</name>
<evidence type="ECO:0000313" key="2">
    <source>
        <dbReference type="Proteomes" id="UP000321026"/>
    </source>
</evidence>
<dbReference type="EMBL" id="SSDS01000087">
    <property type="protein sequence ID" value="TXG76031.1"/>
    <property type="molecule type" value="Genomic_DNA"/>
</dbReference>
<accession>A0A5C7J3B8</accession>
<gene>
    <name evidence="1" type="ORF">E6Q11_05620</name>
</gene>
<organism evidence="1 2">
    <name type="scientific">Candidatus Dojkabacteria bacterium</name>
    <dbReference type="NCBI Taxonomy" id="2099670"/>
    <lineage>
        <taxon>Bacteria</taxon>
        <taxon>Candidatus Dojkabacteria</taxon>
    </lineage>
</organism>
<reference evidence="1 2" key="1">
    <citation type="submission" date="2018-09" db="EMBL/GenBank/DDBJ databases">
        <title>Metagenome Assembled Genomes from an Advanced Water Purification Facility.</title>
        <authorList>
            <person name="Stamps B.W."/>
            <person name="Spear J.R."/>
        </authorList>
    </citation>
    <scope>NUCLEOTIDE SEQUENCE [LARGE SCALE GENOMIC DNA]</scope>
    <source>
        <strain evidence="1">Bin_63_2</strain>
    </source>
</reference>
<dbReference type="AlphaFoldDB" id="A0A5C7J3B8"/>
<dbReference type="Proteomes" id="UP000321026">
    <property type="component" value="Unassembled WGS sequence"/>
</dbReference>
<sequence length="331" mass="34485">MAILNSELKLVRALTNNDLATNGGRISNNVIVAGSVNGIFPSIDAAERAAGSTKWRKVFWRVDNAASTRAINVRAMLSQPTPGGDHIVMTYGTHIDTQADRNISTDVMYGVGLLSAGVAAGANTIVVATETGTSPAIYRAGDTILLTNKVNLADVAGDMEVAVIDTVNYVGTTATITLENPLVYSYSIGDEVASFDEYAELVSSISGLTVSTVGSGDVDINAISANHIGSLFDTITCTFTSSSTFNGNSALLGPLGAGTVSGGFAPNNPDKGVPYFMIQNTAFSGAFTVGDTFSFVVNPAHVPVWLYRIVPAAIGPLSNNSFRLALMLESE</sequence>
<proteinExistence type="predicted"/>